<name>A0ABT5APK8_9CYAN</name>
<evidence type="ECO:0000259" key="1">
    <source>
        <dbReference type="Pfam" id="PF13592"/>
    </source>
</evidence>
<dbReference type="InterPro" id="IPR025959">
    <property type="entry name" value="Winged_HTH_dom"/>
</dbReference>
<feature type="domain" description="Winged helix-turn helix" evidence="1">
    <location>
        <begin position="34"/>
        <end position="85"/>
    </location>
</feature>
<dbReference type="EMBL" id="JAQMUH010000036">
    <property type="protein sequence ID" value="MDB9538627.1"/>
    <property type="molecule type" value="Genomic_DNA"/>
</dbReference>
<protein>
    <submittedName>
        <fullName evidence="2">Winged helix-turn-helix domain-containing protein</fullName>
    </submittedName>
</protein>
<proteinExistence type="predicted"/>
<dbReference type="Pfam" id="PF13592">
    <property type="entry name" value="HTH_33"/>
    <property type="match status" value="1"/>
</dbReference>
<dbReference type="Proteomes" id="UP001212499">
    <property type="component" value="Unassembled WGS sequence"/>
</dbReference>
<keyword evidence="3" id="KW-1185">Reference proteome</keyword>
<dbReference type="RefSeq" id="WP_271731235.1">
    <property type="nucleotide sequence ID" value="NZ_JAQMUH010000036.1"/>
</dbReference>
<accession>A0ABT5APK8</accession>
<organism evidence="2 3">
    <name type="scientific">Anabaenopsis arnoldii</name>
    <dbReference type="NCBI Taxonomy" id="2152938"/>
    <lineage>
        <taxon>Bacteria</taxon>
        <taxon>Bacillati</taxon>
        <taxon>Cyanobacteriota</taxon>
        <taxon>Cyanophyceae</taxon>
        <taxon>Nostocales</taxon>
        <taxon>Nodulariaceae</taxon>
        <taxon>Anabaenopsis</taxon>
    </lineage>
</organism>
<comment type="caution">
    <text evidence="2">The sequence shown here is derived from an EMBL/GenBank/DDBJ whole genome shotgun (WGS) entry which is preliminary data.</text>
</comment>
<evidence type="ECO:0000313" key="2">
    <source>
        <dbReference type="EMBL" id="MDB9538627.1"/>
    </source>
</evidence>
<sequence>MKKPPGQEPKIKGEVLESLKTQLNSSAGFASYGEIVSWLNDNYGLDVSYRMVHYLVRYKLGCKLKVPRRCSVKQDPQAIETFKKTLHKQ</sequence>
<evidence type="ECO:0000313" key="3">
    <source>
        <dbReference type="Proteomes" id="UP001212499"/>
    </source>
</evidence>
<reference evidence="2 3" key="1">
    <citation type="submission" date="2023-01" db="EMBL/GenBank/DDBJ databases">
        <title>Genomes from the Australian National Cyanobacteria Reference Collection.</title>
        <authorList>
            <person name="Willis A."/>
            <person name="Lee E.M.F."/>
        </authorList>
    </citation>
    <scope>NUCLEOTIDE SEQUENCE [LARGE SCALE GENOMIC DNA]</scope>
    <source>
        <strain evidence="2 3">CS-1033</strain>
    </source>
</reference>
<gene>
    <name evidence="2" type="ORF">PN457_02920</name>
</gene>